<evidence type="ECO:0000256" key="12">
    <source>
        <dbReference type="SAM" id="MobiDB-lite"/>
    </source>
</evidence>
<evidence type="ECO:0000256" key="10">
    <source>
        <dbReference type="PROSITE-ProRule" id="PRU00282"/>
    </source>
</evidence>
<feature type="region of interest" description="Disordered" evidence="12">
    <location>
        <begin position="282"/>
        <end position="308"/>
    </location>
</feature>
<proteinExistence type="inferred from homology"/>
<keyword evidence="14" id="KW-1185">Reference proteome</keyword>
<keyword evidence="7" id="KW-1133">Transmembrane helix</keyword>
<accession>A0A2V1DI16</accession>
<keyword evidence="8" id="KW-0496">Mitochondrion</keyword>
<keyword evidence="3 11" id="KW-0813">Transport</keyword>
<comment type="subcellular location">
    <subcellularLocation>
        <location evidence="1">Mitochondrion inner membrane</location>
        <topology evidence="1">Multi-pass membrane protein</topology>
    </subcellularLocation>
</comment>
<evidence type="ECO:0000256" key="5">
    <source>
        <dbReference type="ARBA" id="ARBA00022737"/>
    </source>
</evidence>
<dbReference type="PROSITE" id="PS50920">
    <property type="entry name" value="SOLCAR"/>
    <property type="match status" value="3"/>
</dbReference>
<protein>
    <submittedName>
        <fullName evidence="13">Mitochondrial carrier</fullName>
    </submittedName>
</protein>
<evidence type="ECO:0000256" key="3">
    <source>
        <dbReference type="ARBA" id="ARBA00022448"/>
    </source>
</evidence>
<keyword evidence="9 10" id="KW-0472">Membrane</keyword>
<evidence type="ECO:0000256" key="4">
    <source>
        <dbReference type="ARBA" id="ARBA00022692"/>
    </source>
</evidence>
<dbReference type="STRING" id="97972.A0A2V1DI16"/>
<keyword evidence="5" id="KW-0677">Repeat</keyword>
<dbReference type="Proteomes" id="UP000244855">
    <property type="component" value="Unassembled WGS sequence"/>
</dbReference>
<organism evidence="13 14">
    <name type="scientific">Periconia macrospinosa</name>
    <dbReference type="NCBI Taxonomy" id="97972"/>
    <lineage>
        <taxon>Eukaryota</taxon>
        <taxon>Fungi</taxon>
        <taxon>Dikarya</taxon>
        <taxon>Ascomycota</taxon>
        <taxon>Pezizomycotina</taxon>
        <taxon>Dothideomycetes</taxon>
        <taxon>Pleosporomycetidae</taxon>
        <taxon>Pleosporales</taxon>
        <taxon>Massarineae</taxon>
        <taxon>Periconiaceae</taxon>
        <taxon>Periconia</taxon>
    </lineage>
</organism>
<evidence type="ECO:0000256" key="6">
    <source>
        <dbReference type="ARBA" id="ARBA00022792"/>
    </source>
</evidence>
<sequence>MVKDDAPNDDGGVSLAQKMMSATTGSIITSLLITPLDVVRVRLQSQSHTSTTSTSSSTNPRAYTVGSLSQFRDLPPNLGISTCCREVFWINNHAPFCVAGPTLAPINPIDTSCAVHEVERRTINGTWDGLRKIAQNEGLRTLWRGLSPTLVMAVPANVIYFAGYDWLRTAQQSPFRKTVPDAYIPLVAGATARVLAAIAVSPIEMFRTRMQAASHTATAAGHFRETMDGIREMVAAQGIPSLWRGLTLTLWRDVPFSALYWWGYEYGRNALTDMRGRIEARSSGDEFRVGRGEERKQRRSRSRSRENHTSTLVDSFVAGAGSGAVAAFVTTPFDVGKTRQQVLRHAGDSTEGLAGAAAKAVRPEDLSMPRFLWHIFQEQGTSGLFKGWAARCLKVAPACAIMISSYEVGKKMATNINERRFEDN</sequence>
<feature type="compositionally biased region" description="Basic and acidic residues" evidence="12">
    <location>
        <begin position="282"/>
        <end position="296"/>
    </location>
</feature>
<dbReference type="Pfam" id="PF00153">
    <property type="entry name" value="Mito_carr"/>
    <property type="match status" value="4"/>
</dbReference>
<dbReference type="InterPro" id="IPR018108">
    <property type="entry name" value="MCP_transmembrane"/>
</dbReference>
<evidence type="ECO:0000256" key="9">
    <source>
        <dbReference type="ARBA" id="ARBA00023136"/>
    </source>
</evidence>
<dbReference type="Gene3D" id="1.50.40.10">
    <property type="entry name" value="Mitochondrial carrier domain"/>
    <property type="match status" value="2"/>
</dbReference>
<feature type="repeat" description="Solcar" evidence="10">
    <location>
        <begin position="180"/>
        <end position="270"/>
    </location>
</feature>
<evidence type="ECO:0000313" key="13">
    <source>
        <dbReference type="EMBL" id="PVH97718.1"/>
    </source>
</evidence>
<dbReference type="GO" id="GO:0005743">
    <property type="term" value="C:mitochondrial inner membrane"/>
    <property type="evidence" value="ECO:0007669"/>
    <property type="project" value="UniProtKB-SubCell"/>
</dbReference>
<dbReference type="AlphaFoldDB" id="A0A2V1DI16"/>
<name>A0A2V1DI16_9PLEO</name>
<feature type="repeat" description="Solcar" evidence="10">
    <location>
        <begin position="310"/>
        <end position="412"/>
    </location>
</feature>
<dbReference type="SUPFAM" id="SSF103506">
    <property type="entry name" value="Mitochondrial carrier"/>
    <property type="match status" value="1"/>
</dbReference>
<keyword evidence="4 10" id="KW-0812">Transmembrane</keyword>
<feature type="repeat" description="Solcar" evidence="10">
    <location>
        <begin position="13"/>
        <end position="170"/>
    </location>
</feature>
<dbReference type="EMBL" id="KZ805430">
    <property type="protein sequence ID" value="PVH97718.1"/>
    <property type="molecule type" value="Genomic_DNA"/>
</dbReference>
<evidence type="ECO:0000256" key="1">
    <source>
        <dbReference type="ARBA" id="ARBA00004448"/>
    </source>
</evidence>
<evidence type="ECO:0000256" key="8">
    <source>
        <dbReference type="ARBA" id="ARBA00023128"/>
    </source>
</evidence>
<evidence type="ECO:0000313" key="14">
    <source>
        <dbReference type="Proteomes" id="UP000244855"/>
    </source>
</evidence>
<dbReference type="PANTHER" id="PTHR45760:SF2">
    <property type="entry name" value="FI19922P1-RELATED"/>
    <property type="match status" value="1"/>
</dbReference>
<dbReference type="GO" id="GO:1990542">
    <property type="term" value="P:mitochondrial transmembrane transport"/>
    <property type="evidence" value="ECO:0007669"/>
    <property type="project" value="InterPro"/>
</dbReference>
<reference evidence="13 14" key="1">
    <citation type="journal article" date="2018" name="Sci. Rep.">
        <title>Comparative genomics provides insights into the lifestyle and reveals functional heterogeneity of dark septate endophytic fungi.</title>
        <authorList>
            <person name="Knapp D.G."/>
            <person name="Nemeth J.B."/>
            <person name="Barry K."/>
            <person name="Hainaut M."/>
            <person name="Henrissat B."/>
            <person name="Johnson J."/>
            <person name="Kuo A."/>
            <person name="Lim J.H.P."/>
            <person name="Lipzen A."/>
            <person name="Nolan M."/>
            <person name="Ohm R.A."/>
            <person name="Tamas L."/>
            <person name="Grigoriev I.V."/>
            <person name="Spatafora J.W."/>
            <person name="Nagy L.G."/>
            <person name="Kovacs G.M."/>
        </authorList>
    </citation>
    <scope>NUCLEOTIDE SEQUENCE [LARGE SCALE GENOMIC DNA]</scope>
    <source>
        <strain evidence="13 14">DSE2036</strain>
    </source>
</reference>
<keyword evidence="6" id="KW-0999">Mitochondrion inner membrane</keyword>
<evidence type="ECO:0000256" key="11">
    <source>
        <dbReference type="RuleBase" id="RU000488"/>
    </source>
</evidence>
<comment type="similarity">
    <text evidence="2 11">Belongs to the mitochondrial carrier (TC 2.A.29) family.</text>
</comment>
<dbReference type="InterPro" id="IPR023395">
    <property type="entry name" value="MCP_dom_sf"/>
</dbReference>
<gene>
    <name evidence="13" type="ORF">DM02DRAFT_74414</name>
</gene>
<dbReference type="OrthoDB" id="1747031at2759"/>
<dbReference type="PANTHER" id="PTHR45760">
    <property type="entry name" value="FI19922P1-RELATED"/>
    <property type="match status" value="1"/>
</dbReference>
<evidence type="ECO:0000256" key="7">
    <source>
        <dbReference type="ARBA" id="ARBA00022989"/>
    </source>
</evidence>
<evidence type="ECO:0000256" key="2">
    <source>
        <dbReference type="ARBA" id="ARBA00006375"/>
    </source>
</evidence>
<dbReference type="InterPro" id="IPR045315">
    <property type="entry name" value="Mtm1-like"/>
</dbReference>